<organism evidence="1 2">
    <name type="scientific">Erwinia typographi</name>
    <dbReference type="NCBI Taxonomy" id="371042"/>
    <lineage>
        <taxon>Bacteria</taxon>
        <taxon>Pseudomonadati</taxon>
        <taxon>Pseudomonadota</taxon>
        <taxon>Gammaproteobacteria</taxon>
        <taxon>Enterobacterales</taxon>
        <taxon>Erwiniaceae</taxon>
        <taxon>Erwinia</taxon>
    </lineage>
</organism>
<dbReference type="EMBL" id="JRUQ01000019">
    <property type="protein sequence ID" value="KGT95048.1"/>
    <property type="molecule type" value="Genomic_DNA"/>
</dbReference>
<proteinExistence type="predicted"/>
<comment type="caution">
    <text evidence="1">The sequence shown here is derived from an EMBL/GenBank/DDBJ whole genome shotgun (WGS) entry which is preliminary data.</text>
</comment>
<evidence type="ECO:0000313" key="2">
    <source>
        <dbReference type="Proteomes" id="UP000030351"/>
    </source>
</evidence>
<dbReference type="AlphaFoldDB" id="A0A0A4AB44"/>
<name>A0A0A4AB44_9GAMM</name>
<dbReference type="Proteomes" id="UP000030351">
    <property type="component" value="Unassembled WGS sequence"/>
</dbReference>
<gene>
    <name evidence="1" type="ORF">NG99_05255</name>
</gene>
<sequence>MFESFNIAVQHAFKEFFHLATCNSNFFSKTQKKYTISAFFRQINLKPITDFLDNLAAGN</sequence>
<protein>
    <submittedName>
        <fullName evidence="1">Uncharacterized protein</fullName>
    </submittedName>
</protein>
<evidence type="ECO:0000313" key="1">
    <source>
        <dbReference type="EMBL" id="KGT95048.1"/>
    </source>
</evidence>
<keyword evidence="2" id="KW-1185">Reference proteome</keyword>
<reference evidence="1 2" key="1">
    <citation type="submission" date="2014-10" db="EMBL/GenBank/DDBJ databases">
        <title>Genome sequence of Erwinia typographi M043b.</title>
        <authorList>
            <person name="Chan K.-G."/>
            <person name="Tan W.-S."/>
        </authorList>
    </citation>
    <scope>NUCLEOTIDE SEQUENCE [LARGE SCALE GENOMIC DNA]</scope>
    <source>
        <strain evidence="1 2">M043b</strain>
    </source>
</reference>
<accession>A0A0A4AB44</accession>